<organism evidence="3 4">
    <name type="scientific">Fusarium oxysporum f. sp. rapae</name>
    <dbReference type="NCBI Taxonomy" id="485398"/>
    <lineage>
        <taxon>Eukaryota</taxon>
        <taxon>Fungi</taxon>
        <taxon>Dikarya</taxon>
        <taxon>Ascomycota</taxon>
        <taxon>Pezizomycotina</taxon>
        <taxon>Sordariomycetes</taxon>
        <taxon>Hypocreomycetidae</taxon>
        <taxon>Hypocreales</taxon>
        <taxon>Nectriaceae</taxon>
        <taxon>Fusarium</taxon>
        <taxon>Fusarium oxysporum species complex</taxon>
    </lineage>
</organism>
<keyword evidence="1" id="KW-0175">Coiled coil</keyword>
<dbReference type="AlphaFoldDB" id="A0A8J5NLS8"/>
<sequence length="140" mass="15882">MTKELKEAVAKQEETVREMGKQMVEIKDQMTEELQCVREQLETIAANATDGPQRSYADVTRLTSFLPHNDSRTLAAPPIPTDMLYCTIDVSRLEEDKARLSAGTIREQSRRGRRGRRGQDQRASQSRMGGQDSDKQLRAE</sequence>
<accession>A0A8J5NLS8</accession>
<evidence type="ECO:0000256" key="1">
    <source>
        <dbReference type="SAM" id="Coils"/>
    </source>
</evidence>
<reference evidence="3" key="1">
    <citation type="submission" date="2021-04" db="EMBL/GenBank/DDBJ databases">
        <title>First draft genome resource for Brassicaceae pathogens Fusarium oxysporum f. sp. raphani and Fusarium oxysporum f. sp. rapae.</title>
        <authorList>
            <person name="Asai S."/>
        </authorList>
    </citation>
    <scope>NUCLEOTIDE SEQUENCE</scope>
    <source>
        <strain evidence="3">Tf1208</strain>
    </source>
</reference>
<gene>
    <name evidence="3" type="ORF">Forpe1208_v016984</name>
</gene>
<dbReference type="Proteomes" id="UP000694050">
    <property type="component" value="Unassembled WGS sequence"/>
</dbReference>
<proteinExistence type="predicted"/>
<dbReference type="EMBL" id="JAELUQ010000017">
    <property type="protein sequence ID" value="KAG7402750.1"/>
    <property type="molecule type" value="Genomic_DNA"/>
</dbReference>
<evidence type="ECO:0000313" key="4">
    <source>
        <dbReference type="Proteomes" id="UP000694050"/>
    </source>
</evidence>
<evidence type="ECO:0000313" key="3">
    <source>
        <dbReference type="EMBL" id="KAG7402750.1"/>
    </source>
</evidence>
<protein>
    <submittedName>
        <fullName evidence="3">Uncharacterized protein</fullName>
    </submittedName>
</protein>
<comment type="caution">
    <text evidence="3">The sequence shown here is derived from an EMBL/GenBank/DDBJ whole genome shotgun (WGS) entry which is preliminary data.</text>
</comment>
<name>A0A8J5NLS8_FUSOX</name>
<feature type="region of interest" description="Disordered" evidence="2">
    <location>
        <begin position="96"/>
        <end position="140"/>
    </location>
</feature>
<feature type="coiled-coil region" evidence="1">
    <location>
        <begin position="2"/>
        <end position="47"/>
    </location>
</feature>
<evidence type="ECO:0000256" key="2">
    <source>
        <dbReference type="SAM" id="MobiDB-lite"/>
    </source>
</evidence>